<sequence>LVTQLPTDFFDFLTDLQNRLTKVIKTVGKVEHKYWRSFSNERKTEPMEGFVDGDLIETFLDLGRDKMSEVTAGLQITDPNTGNKSEATVDDIIKIVEDLTRIH</sequence>
<organism evidence="5 6">
    <name type="scientific">Caligus rogercresseyi</name>
    <name type="common">Sea louse</name>
    <dbReference type="NCBI Taxonomy" id="217165"/>
    <lineage>
        <taxon>Eukaryota</taxon>
        <taxon>Metazoa</taxon>
        <taxon>Ecdysozoa</taxon>
        <taxon>Arthropoda</taxon>
        <taxon>Crustacea</taxon>
        <taxon>Multicrustacea</taxon>
        <taxon>Hexanauplia</taxon>
        <taxon>Copepoda</taxon>
        <taxon>Siphonostomatoida</taxon>
        <taxon>Caligidae</taxon>
        <taxon>Caligus</taxon>
    </lineage>
</organism>
<dbReference type="FunFam" id="1.10.150.910:FF:000003">
    <property type="entry name" value="DNA damage-binding protein 1a"/>
    <property type="match status" value="1"/>
</dbReference>
<evidence type="ECO:0000256" key="2">
    <source>
        <dbReference type="ARBA" id="ARBA00007453"/>
    </source>
</evidence>
<dbReference type="OrthoDB" id="433457at2759"/>
<dbReference type="Pfam" id="PF03178">
    <property type="entry name" value="CPSF_A"/>
    <property type="match status" value="1"/>
</dbReference>
<name>A0A7T8QU43_CALRO</name>
<feature type="non-terminal residue" evidence="5">
    <location>
        <position position="1"/>
    </location>
</feature>
<proteinExistence type="inferred from homology"/>
<dbReference type="AlphaFoldDB" id="A0A7T8QU43"/>
<dbReference type="GO" id="GO:0016567">
    <property type="term" value="P:protein ubiquitination"/>
    <property type="evidence" value="ECO:0007669"/>
    <property type="project" value="UniProtKB-UniPathway"/>
</dbReference>
<dbReference type="GO" id="GO:0003676">
    <property type="term" value="F:nucleic acid binding"/>
    <property type="evidence" value="ECO:0007669"/>
    <property type="project" value="InterPro"/>
</dbReference>
<dbReference type="PANTHER" id="PTHR10644">
    <property type="entry name" value="DNA REPAIR/RNA PROCESSING CPSF FAMILY"/>
    <property type="match status" value="1"/>
</dbReference>
<dbReference type="GO" id="GO:0005634">
    <property type="term" value="C:nucleus"/>
    <property type="evidence" value="ECO:0007669"/>
    <property type="project" value="UniProtKB-SubCell"/>
</dbReference>
<dbReference type="UniPathway" id="UPA00143"/>
<accession>A0A7T8QU43</accession>
<dbReference type="InterPro" id="IPR004871">
    <property type="entry name" value="RSE1/DDB1/CPSF1_C"/>
</dbReference>
<protein>
    <recommendedName>
        <fullName evidence="4">RSE1/DDB1/CPSF1 C-terminal domain-containing protein</fullName>
    </recommendedName>
</protein>
<comment type="subcellular location">
    <subcellularLocation>
        <location evidence="1">Nucleus</location>
    </subcellularLocation>
</comment>
<dbReference type="EMBL" id="CP045894">
    <property type="protein sequence ID" value="QQP55147.1"/>
    <property type="molecule type" value="Genomic_DNA"/>
</dbReference>
<dbReference type="Gene3D" id="1.10.150.910">
    <property type="match status" value="1"/>
</dbReference>
<evidence type="ECO:0000313" key="6">
    <source>
        <dbReference type="Proteomes" id="UP000595437"/>
    </source>
</evidence>
<keyword evidence="6" id="KW-1185">Reference proteome</keyword>
<comment type="similarity">
    <text evidence="2">Belongs to the DDB1 family.</text>
</comment>
<gene>
    <name evidence="5" type="ORF">FKW44_008243</name>
</gene>
<keyword evidence="3" id="KW-0539">Nucleus</keyword>
<dbReference type="Proteomes" id="UP000595437">
    <property type="component" value="Chromosome 5"/>
</dbReference>
<evidence type="ECO:0000259" key="4">
    <source>
        <dbReference type="Pfam" id="PF03178"/>
    </source>
</evidence>
<evidence type="ECO:0000313" key="5">
    <source>
        <dbReference type="EMBL" id="QQP55147.1"/>
    </source>
</evidence>
<evidence type="ECO:0000256" key="1">
    <source>
        <dbReference type="ARBA" id="ARBA00004123"/>
    </source>
</evidence>
<evidence type="ECO:0000256" key="3">
    <source>
        <dbReference type="ARBA" id="ARBA00023242"/>
    </source>
</evidence>
<feature type="domain" description="RSE1/DDB1/CPSF1 C-terminal" evidence="4">
    <location>
        <begin position="1"/>
        <end position="61"/>
    </location>
</feature>
<reference evidence="6" key="1">
    <citation type="submission" date="2021-01" db="EMBL/GenBank/DDBJ databases">
        <title>Caligus Genome Assembly.</title>
        <authorList>
            <person name="Gallardo-Escarate C."/>
        </authorList>
    </citation>
    <scope>NUCLEOTIDE SEQUENCE [LARGE SCALE GENOMIC DNA]</scope>
</reference>
<dbReference type="InterPro" id="IPR050358">
    <property type="entry name" value="RSE1/DDB1/CFT1"/>
</dbReference>